<evidence type="ECO:0000256" key="2">
    <source>
        <dbReference type="ARBA" id="ARBA00022475"/>
    </source>
</evidence>
<evidence type="ECO:0000313" key="9">
    <source>
        <dbReference type="Proteomes" id="UP000463883"/>
    </source>
</evidence>
<comment type="function">
    <text evidence="7">Catalyzes the transfer of the diacylglyceryl group from phosphatidylglycerol to the sulfhydryl group of the N-terminal cysteine of a prolipoprotein, the first step in the formation of mature lipoproteins.</text>
</comment>
<keyword evidence="8" id="KW-0449">Lipoprotein</keyword>
<comment type="subcellular location">
    <subcellularLocation>
        <location evidence="7">Cell membrane</location>
        <topology evidence="7">Multi-pass membrane protein</topology>
    </subcellularLocation>
</comment>
<dbReference type="EMBL" id="CP047591">
    <property type="protein sequence ID" value="QHI71784.1"/>
    <property type="molecule type" value="Genomic_DNA"/>
</dbReference>
<keyword evidence="4 7" id="KW-0812">Transmembrane</keyword>
<dbReference type="PANTHER" id="PTHR30589:SF0">
    <property type="entry name" value="PHOSPHATIDYLGLYCEROL--PROLIPOPROTEIN DIACYLGLYCERYL TRANSFERASE"/>
    <property type="match status" value="1"/>
</dbReference>
<feature type="transmembrane region" description="Helical" evidence="7">
    <location>
        <begin position="170"/>
        <end position="191"/>
    </location>
</feature>
<dbReference type="InterPro" id="IPR001640">
    <property type="entry name" value="Lgt"/>
</dbReference>
<comment type="similarity">
    <text evidence="1 7">Belongs to the Lgt family.</text>
</comment>
<dbReference type="KEGG" id="amic:Ami3637_04735"/>
<dbReference type="PANTHER" id="PTHR30589">
    <property type="entry name" value="PROLIPOPROTEIN DIACYLGLYCERYL TRANSFERASE"/>
    <property type="match status" value="1"/>
</dbReference>
<sequence>MFSVLNICGLKIASYGLVNLIAFTVGIVIACLRAKKNGISPEQEFLMLLHALIGAIVGGKLLYLICSLGDIWNNKAIIFKDINHFTSYMEGGFVFYGGLLGGLAAAFLYCHYYKKPPVKMIELSVPSIPLIHGIGRIGCFMAGCCYGIPVKSKISVVYTNSIAAPNGIPIFPIQLLEAGINFTLFIILMIYSQKPHKPYKLLGLYLTFYSIERFFLEFLRGDSIRGVYWGISSSQWISLIIILPLGIFLFTSSRLKN</sequence>
<keyword evidence="5 7" id="KW-1133">Transmembrane helix</keyword>
<dbReference type="AlphaFoldDB" id="A0A6P1MGT1"/>
<organism evidence="8 9">
    <name type="scientific">Aminipila terrae</name>
    <dbReference type="NCBI Taxonomy" id="2697030"/>
    <lineage>
        <taxon>Bacteria</taxon>
        <taxon>Bacillati</taxon>
        <taxon>Bacillota</taxon>
        <taxon>Clostridia</taxon>
        <taxon>Peptostreptococcales</taxon>
        <taxon>Anaerovoracaceae</taxon>
        <taxon>Aminipila</taxon>
    </lineage>
</organism>
<proteinExistence type="inferred from homology"/>
<dbReference type="GO" id="GO:0008961">
    <property type="term" value="F:phosphatidylglycerol-prolipoprotein diacylglyceryl transferase activity"/>
    <property type="evidence" value="ECO:0007669"/>
    <property type="project" value="UniProtKB-UniRule"/>
</dbReference>
<dbReference type="HAMAP" id="MF_01147">
    <property type="entry name" value="Lgt"/>
    <property type="match status" value="1"/>
</dbReference>
<evidence type="ECO:0000256" key="1">
    <source>
        <dbReference type="ARBA" id="ARBA00007150"/>
    </source>
</evidence>
<dbReference type="Proteomes" id="UP000463883">
    <property type="component" value="Chromosome"/>
</dbReference>
<feature type="binding site" evidence="7">
    <location>
        <position position="136"/>
    </location>
    <ligand>
        <name>a 1,2-diacyl-sn-glycero-3-phospho-(1'-sn-glycerol)</name>
        <dbReference type="ChEBI" id="CHEBI:64716"/>
    </ligand>
</feature>
<feature type="transmembrane region" description="Helical" evidence="7">
    <location>
        <begin position="12"/>
        <end position="33"/>
    </location>
</feature>
<dbReference type="RefSeq" id="WP_162361558.1">
    <property type="nucleotide sequence ID" value="NZ_CP047591.1"/>
</dbReference>
<comment type="catalytic activity">
    <reaction evidence="7">
        <text>L-cysteinyl-[prolipoprotein] + a 1,2-diacyl-sn-glycero-3-phospho-(1'-sn-glycerol) = an S-1,2-diacyl-sn-glyceryl-L-cysteinyl-[prolipoprotein] + sn-glycerol 1-phosphate + H(+)</text>
        <dbReference type="Rhea" id="RHEA:56712"/>
        <dbReference type="Rhea" id="RHEA-COMP:14679"/>
        <dbReference type="Rhea" id="RHEA-COMP:14680"/>
        <dbReference type="ChEBI" id="CHEBI:15378"/>
        <dbReference type="ChEBI" id="CHEBI:29950"/>
        <dbReference type="ChEBI" id="CHEBI:57685"/>
        <dbReference type="ChEBI" id="CHEBI:64716"/>
        <dbReference type="ChEBI" id="CHEBI:140658"/>
        <dbReference type="EC" id="2.5.1.145"/>
    </reaction>
</comment>
<evidence type="ECO:0000256" key="7">
    <source>
        <dbReference type="HAMAP-Rule" id="MF_01147"/>
    </source>
</evidence>
<keyword evidence="6 7" id="KW-0472">Membrane</keyword>
<dbReference type="EC" id="2.5.1.145" evidence="7"/>
<feature type="transmembrane region" description="Helical" evidence="7">
    <location>
        <begin position="93"/>
        <end position="112"/>
    </location>
</feature>
<dbReference type="GO" id="GO:0005886">
    <property type="term" value="C:plasma membrane"/>
    <property type="evidence" value="ECO:0007669"/>
    <property type="project" value="UniProtKB-SubCell"/>
</dbReference>
<keyword evidence="3 7" id="KW-0808">Transferase</keyword>
<evidence type="ECO:0000256" key="5">
    <source>
        <dbReference type="ARBA" id="ARBA00022989"/>
    </source>
</evidence>
<accession>A0A6P1MGT1</accession>
<keyword evidence="9" id="KW-1185">Reference proteome</keyword>
<feature type="transmembrane region" description="Helical" evidence="7">
    <location>
        <begin position="45"/>
        <end position="65"/>
    </location>
</feature>
<reference evidence="8 9" key="1">
    <citation type="submission" date="2020-01" db="EMBL/GenBank/DDBJ databases">
        <title>Genomic analysis of Aminipila sp. CBA3637.</title>
        <authorList>
            <person name="Kim Y.B."/>
            <person name="Roh S.W."/>
        </authorList>
    </citation>
    <scope>NUCLEOTIDE SEQUENCE [LARGE SCALE GENOMIC DNA]</scope>
    <source>
        <strain evidence="8 9">CBA3637</strain>
    </source>
</reference>
<evidence type="ECO:0000256" key="6">
    <source>
        <dbReference type="ARBA" id="ARBA00023136"/>
    </source>
</evidence>
<protein>
    <recommendedName>
        <fullName evidence="7">Phosphatidylglycerol--prolipoprotein diacylglyceryl transferase</fullName>
        <ecNumber evidence="7">2.5.1.145</ecNumber>
    </recommendedName>
</protein>
<comment type="pathway">
    <text evidence="7">Protein modification; lipoprotein biosynthesis (diacylglyceryl transfer).</text>
</comment>
<name>A0A6P1MGT1_9FIRM</name>
<evidence type="ECO:0000256" key="4">
    <source>
        <dbReference type="ARBA" id="ARBA00022692"/>
    </source>
</evidence>
<dbReference type="Pfam" id="PF01790">
    <property type="entry name" value="LGT"/>
    <property type="match status" value="1"/>
</dbReference>
<gene>
    <name evidence="7" type="primary">lgt</name>
    <name evidence="8" type="ORF">Ami3637_04735</name>
</gene>
<evidence type="ECO:0000256" key="3">
    <source>
        <dbReference type="ARBA" id="ARBA00022679"/>
    </source>
</evidence>
<feature type="transmembrane region" description="Helical" evidence="7">
    <location>
        <begin position="133"/>
        <end position="150"/>
    </location>
</feature>
<dbReference type="GO" id="GO:0042158">
    <property type="term" value="P:lipoprotein biosynthetic process"/>
    <property type="evidence" value="ECO:0007669"/>
    <property type="project" value="UniProtKB-UniRule"/>
</dbReference>
<keyword evidence="2 7" id="KW-1003">Cell membrane</keyword>
<feature type="transmembrane region" description="Helical" evidence="7">
    <location>
        <begin position="228"/>
        <end position="250"/>
    </location>
</feature>
<evidence type="ECO:0000313" key="8">
    <source>
        <dbReference type="EMBL" id="QHI71784.1"/>
    </source>
</evidence>
<dbReference type="UniPathway" id="UPA00664"/>